<comment type="caution">
    <text evidence="1">The sequence shown here is derived from an EMBL/GenBank/DDBJ whole genome shotgun (WGS) entry which is preliminary data.</text>
</comment>
<sequence length="75" mass="8790">MGSDTILVDSIFGTYYVNKKKNVLNFNMNGYRKKDSLKTIIIENRNMPAWNYTFDNDSTLTYQTSTAYSKLFKKK</sequence>
<dbReference type="Proteomes" id="UP000030185">
    <property type="component" value="Unassembled WGS sequence"/>
</dbReference>
<evidence type="ECO:0000313" key="1">
    <source>
        <dbReference type="EMBL" id="GAL87559.1"/>
    </source>
</evidence>
<evidence type="ECO:0000313" key="2">
    <source>
        <dbReference type="Proteomes" id="UP000030185"/>
    </source>
</evidence>
<keyword evidence="2" id="KW-1185">Reference proteome</keyword>
<organism evidence="1 2">
    <name type="scientific">Sporocytophaga myxococcoides</name>
    <dbReference type="NCBI Taxonomy" id="153721"/>
    <lineage>
        <taxon>Bacteria</taxon>
        <taxon>Pseudomonadati</taxon>
        <taxon>Bacteroidota</taxon>
        <taxon>Cytophagia</taxon>
        <taxon>Cytophagales</taxon>
        <taxon>Cytophagaceae</taxon>
        <taxon>Sporocytophaga</taxon>
    </lineage>
</organism>
<reference evidence="1 2" key="1">
    <citation type="submission" date="2014-09" db="EMBL/GenBank/DDBJ databases">
        <title>Sporocytophaga myxococcoides PG-01 genome sequencing.</title>
        <authorList>
            <person name="Liu L."/>
            <person name="Gao P.J."/>
            <person name="Chen G.J."/>
            <person name="Wang L.S."/>
        </authorList>
    </citation>
    <scope>NUCLEOTIDE SEQUENCE [LARGE SCALE GENOMIC DNA]</scope>
    <source>
        <strain evidence="1 2">PG-01</strain>
    </source>
</reference>
<protein>
    <submittedName>
        <fullName evidence="1">Uncharacterized protein</fullName>
    </submittedName>
</protein>
<proteinExistence type="predicted"/>
<accession>A0A098LM39</accession>
<dbReference type="EMBL" id="BBLT01000014">
    <property type="protein sequence ID" value="GAL87559.1"/>
    <property type="molecule type" value="Genomic_DNA"/>
</dbReference>
<name>A0A098LM39_9BACT</name>
<gene>
    <name evidence="1" type="ORF">MYP_4789</name>
</gene>
<dbReference type="AlphaFoldDB" id="A0A098LM39"/>